<evidence type="ECO:0000256" key="3">
    <source>
        <dbReference type="ARBA" id="ARBA00004961"/>
    </source>
</evidence>
<keyword evidence="10" id="KW-1185">Reference proteome</keyword>
<comment type="similarity">
    <text evidence="4 7">Belongs to the glucosamine/galactosamine-6-phosphate isomerase family. 6-phosphogluconolactonase subfamily.</text>
</comment>
<dbReference type="EMBL" id="WODC01000009">
    <property type="protein sequence ID" value="MUM78557.1"/>
    <property type="molecule type" value="Genomic_DNA"/>
</dbReference>
<dbReference type="PANTHER" id="PTHR11054">
    <property type="entry name" value="6-PHOSPHOGLUCONOLACTONASE"/>
    <property type="match status" value="1"/>
</dbReference>
<comment type="caution">
    <text evidence="9">The sequence shown here is derived from an EMBL/GenBank/DDBJ whole genome shotgun (WGS) entry which is preliminary data.</text>
</comment>
<comment type="function">
    <text evidence="2 7">Hydrolysis of 6-phosphogluconolactone to 6-phosphogluconate.</text>
</comment>
<dbReference type="Gene3D" id="3.40.50.1360">
    <property type="match status" value="1"/>
</dbReference>
<dbReference type="Pfam" id="PF01182">
    <property type="entry name" value="Glucosamine_iso"/>
    <property type="match status" value="1"/>
</dbReference>
<dbReference type="GO" id="GO:0017057">
    <property type="term" value="F:6-phosphogluconolactonase activity"/>
    <property type="evidence" value="ECO:0007669"/>
    <property type="project" value="UniProtKB-UniRule"/>
</dbReference>
<gene>
    <name evidence="7 9" type="primary">pgl</name>
    <name evidence="9" type="ORF">GKC30_13015</name>
</gene>
<dbReference type="CDD" id="cd01400">
    <property type="entry name" value="6PGL"/>
    <property type="match status" value="1"/>
</dbReference>
<reference evidence="9 10" key="1">
    <citation type="submission" date="2019-11" db="EMBL/GenBank/DDBJ databases">
        <title>Pseudodesulfovibrio alkaliphilus, sp. nov., an alkaliphilic sulfate-reducing bacteria from mud volcano of Taman peninsula, Russia.</title>
        <authorList>
            <person name="Frolova A."/>
            <person name="Merkel A.Y."/>
            <person name="Slobodkin A.I."/>
        </authorList>
    </citation>
    <scope>NUCLEOTIDE SEQUENCE [LARGE SCALE GENOMIC DNA]</scope>
    <source>
        <strain evidence="9 10">F-1</strain>
    </source>
</reference>
<evidence type="ECO:0000313" key="10">
    <source>
        <dbReference type="Proteomes" id="UP000461162"/>
    </source>
</evidence>
<comment type="catalytic activity">
    <reaction evidence="1 7">
        <text>6-phospho-D-glucono-1,5-lactone + H2O = 6-phospho-D-gluconate + H(+)</text>
        <dbReference type="Rhea" id="RHEA:12556"/>
        <dbReference type="ChEBI" id="CHEBI:15377"/>
        <dbReference type="ChEBI" id="CHEBI:15378"/>
        <dbReference type="ChEBI" id="CHEBI:57955"/>
        <dbReference type="ChEBI" id="CHEBI:58759"/>
        <dbReference type="EC" id="3.1.1.31"/>
    </reaction>
</comment>
<dbReference type="InterPro" id="IPR037171">
    <property type="entry name" value="NagB/RpiA_transferase-like"/>
</dbReference>
<protein>
    <recommendedName>
        <fullName evidence="6 7">6-phosphogluconolactonase</fullName>
        <shortName evidence="7">6PGL</shortName>
        <ecNumber evidence="5 7">3.1.1.31</ecNumber>
    </recommendedName>
</protein>
<evidence type="ECO:0000313" key="9">
    <source>
        <dbReference type="EMBL" id="MUM78557.1"/>
    </source>
</evidence>
<dbReference type="GO" id="GO:0005975">
    <property type="term" value="P:carbohydrate metabolic process"/>
    <property type="evidence" value="ECO:0007669"/>
    <property type="project" value="UniProtKB-UniRule"/>
</dbReference>
<comment type="pathway">
    <text evidence="3 7">Carbohydrate degradation; pentose phosphate pathway; D-ribulose 5-phosphate from D-glucose 6-phosphate (oxidative stage): step 2/3.</text>
</comment>
<dbReference type="Proteomes" id="UP000461162">
    <property type="component" value="Unassembled WGS sequence"/>
</dbReference>
<sequence>MPEFLVFADVEAQSRAAADLLVSLSHRALEARGRFTLALSGGAGPARLMQLLATEPWRGSIPWDRAVVFWGDERAVPPDHEWSNYRQANDLLLSRVPVDRANVVRIRGELGAGEAARELRRDLARCFGEVAWPCFDLALLGMGLDGHTASLFPGRYELDSSDWVEAVSAPDAEPRVDRVTLTLPVLNAARTALFLVSGRDKRSLVTEIMNDPASGSHPAARVDAGRTLWYLDEAAAGQSARS</sequence>
<proteinExistence type="inferred from homology"/>
<dbReference type="InterPro" id="IPR006148">
    <property type="entry name" value="Glc/Gal-6P_isomerase"/>
</dbReference>
<evidence type="ECO:0000256" key="1">
    <source>
        <dbReference type="ARBA" id="ARBA00000832"/>
    </source>
</evidence>
<evidence type="ECO:0000259" key="8">
    <source>
        <dbReference type="Pfam" id="PF01182"/>
    </source>
</evidence>
<organism evidence="9 10">
    <name type="scientific">Pseudodesulfovibrio alkaliphilus</name>
    <dbReference type="NCBI Taxonomy" id="2661613"/>
    <lineage>
        <taxon>Bacteria</taxon>
        <taxon>Pseudomonadati</taxon>
        <taxon>Thermodesulfobacteriota</taxon>
        <taxon>Desulfovibrionia</taxon>
        <taxon>Desulfovibrionales</taxon>
        <taxon>Desulfovibrionaceae</taxon>
    </lineage>
</organism>
<name>A0A7K1KR51_9BACT</name>
<dbReference type="EC" id="3.1.1.31" evidence="5 7"/>
<dbReference type="InterPro" id="IPR005900">
    <property type="entry name" value="6-phosphogluconolactonase_DevB"/>
</dbReference>
<dbReference type="UniPathway" id="UPA00115">
    <property type="reaction ID" value="UER00409"/>
</dbReference>
<evidence type="ECO:0000256" key="5">
    <source>
        <dbReference type="ARBA" id="ARBA00013198"/>
    </source>
</evidence>
<keyword evidence="7 9" id="KW-0378">Hydrolase</keyword>
<accession>A0A7K1KR51</accession>
<dbReference type="PANTHER" id="PTHR11054:SF0">
    <property type="entry name" value="6-PHOSPHOGLUCONOLACTONASE"/>
    <property type="match status" value="1"/>
</dbReference>
<dbReference type="RefSeq" id="WP_155935402.1">
    <property type="nucleotide sequence ID" value="NZ_WODC01000009.1"/>
</dbReference>
<dbReference type="NCBIfam" id="TIGR01198">
    <property type="entry name" value="pgl"/>
    <property type="match status" value="1"/>
</dbReference>
<evidence type="ECO:0000256" key="6">
    <source>
        <dbReference type="ARBA" id="ARBA00020337"/>
    </source>
</evidence>
<evidence type="ECO:0000256" key="4">
    <source>
        <dbReference type="ARBA" id="ARBA00010662"/>
    </source>
</evidence>
<evidence type="ECO:0000256" key="7">
    <source>
        <dbReference type="RuleBase" id="RU365095"/>
    </source>
</evidence>
<dbReference type="InterPro" id="IPR039104">
    <property type="entry name" value="6PGL"/>
</dbReference>
<evidence type="ECO:0000256" key="2">
    <source>
        <dbReference type="ARBA" id="ARBA00002681"/>
    </source>
</evidence>
<dbReference type="GO" id="GO:0006098">
    <property type="term" value="P:pentose-phosphate shunt"/>
    <property type="evidence" value="ECO:0007669"/>
    <property type="project" value="UniProtKB-UniPathway"/>
</dbReference>
<dbReference type="SUPFAM" id="SSF100950">
    <property type="entry name" value="NagB/RpiA/CoA transferase-like"/>
    <property type="match status" value="1"/>
</dbReference>
<dbReference type="AlphaFoldDB" id="A0A7K1KR51"/>
<feature type="domain" description="Glucosamine/galactosamine-6-phosphate isomerase" evidence="8">
    <location>
        <begin position="10"/>
        <end position="229"/>
    </location>
</feature>